<dbReference type="InterPro" id="IPR037518">
    <property type="entry name" value="MPN"/>
</dbReference>
<dbReference type="Pfam" id="PF14464">
    <property type="entry name" value="Prok-JAB"/>
    <property type="match status" value="1"/>
</dbReference>
<keyword evidence="1" id="KW-0645">Protease</keyword>
<keyword evidence="4" id="KW-0862">Zinc</keyword>
<comment type="caution">
    <text evidence="7">The sequence shown here is derived from an EMBL/GenBank/DDBJ whole genome shotgun (WGS) entry which is preliminary data.</text>
</comment>
<keyword evidence="3" id="KW-0378">Hydrolase</keyword>
<dbReference type="AlphaFoldDB" id="A0ABC9UGS2"/>
<dbReference type="InterPro" id="IPR028090">
    <property type="entry name" value="JAB_dom_prok"/>
</dbReference>
<keyword evidence="5" id="KW-0482">Metalloprotease</keyword>
<dbReference type="GO" id="GO:0046872">
    <property type="term" value="F:metal ion binding"/>
    <property type="evidence" value="ECO:0007669"/>
    <property type="project" value="UniProtKB-KW"/>
</dbReference>
<name>A0ABC9UGS2_ENTAS</name>
<proteinExistence type="predicted"/>
<dbReference type="SUPFAM" id="SSF102712">
    <property type="entry name" value="JAB1/MPN domain"/>
    <property type="match status" value="1"/>
</dbReference>
<dbReference type="PIRSF" id="PIRSF028170">
    <property type="entry name" value="CHP02256"/>
    <property type="match status" value="1"/>
</dbReference>
<evidence type="ECO:0000256" key="1">
    <source>
        <dbReference type="ARBA" id="ARBA00022670"/>
    </source>
</evidence>
<dbReference type="Gene3D" id="3.40.140.10">
    <property type="entry name" value="Cytidine Deaminase, domain 2"/>
    <property type="match status" value="1"/>
</dbReference>
<reference evidence="8" key="1">
    <citation type="submission" date="2013-09" db="EMBL/GenBank/DDBJ databases">
        <title>The Genome Sequence of Enterobacter cloacae BWH 31.</title>
        <authorList>
            <consortium name="The Broad Institute Genomics Platform"/>
            <consortium name="The Broad Institute Genome Sequencing Center for Infectious Disease"/>
            <person name="Murphy C."/>
            <person name="Cosimi L."/>
            <person name="Cerqueira G."/>
            <person name="Feldgarden M."/>
            <person name="Hung D."/>
            <person name="Onderdonk A.B."/>
            <person name="Ferraro M.J."/>
            <person name="Hooper D."/>
            <person name="Dekker J."/>
            <person name="O'Brien T."/>
            <person name="Huang S."/>
            <person name="Quan V."/>
            <person name="Ernst C."/>
            <person name="Delaney M."/>
            <person name="DuBois A."/>
            <person name="Young S.K."/>
            <person name="Zeng Q."/>
            <person name="Gargeya S."/>
            <person name="Fitzgerald M."/>
            <person name="Abouelleil A."/>
            <person name="Alvarado L."/>
            <person name="Berlin A.M."/>
            <person name="Chapman S.B."/>
            <person name="Gainer-Dewar J."/>
            <person name="Goldberg J."/>
            <person name="Gnerre S."/>
            <person name="Griggs A."/>
            <person name="Gujja S."/>
            <person name="Hansen M."/>
            <person name="Howarth C."/>
            <person name="Imamovic A."/>
            <person name="Ireland A."/>
            <person name="Larimer J."/>
            <person name="McCowan C."/>
            <person name="Murphy C."/>
            <person name="Pearson M."/>
            <person name="Poon T.W."/>
            <person name="Priest M."/>
            <person name="Roberts A."/>
            <person name="Saif S."/>
            <person name="Shea T."/>
            <person name="Sykes S."/>
            <person name="Wortman J."/>
            <person name="Nusbaum C."/>
            <person name="Birren B."/>
        </authorList>
    </citation>
    <scope>NUCLEOTIDE SEQUENCE [LARGE SCALE GENOMIC DNA]</scope>
    <source>
        <strain evidence="8">BWH 31</strain>
    </source>
</reference>
<accession>A0ABC9UGS2</accession>
<organism evidence="7 8">
    <name type="scientific">Enterobacter asburiae</name>
    <dbReference type="NCBI Taxonomy" id="61645"/>
    <lineage>
        <taxon>Bacteria</taxon>
        <taxon>Pseudomonadati</taxon>
        <taxon>Pseudomonadota</taxon>
        <taxon>Gammaproteobacteria</taxon>
        <taxon>Enterobacterales</taxon>
        <taxon>Enterobacteriaceae</taxon>
        <taxon>Enterobacter</taxon>
        <taxon>Enterobacter cloacae complex</taxon>
    </lineage>
</organism>
<dbReference type="InterPro" id="IPR011952">
    <property type="entry name" value="CAP3"/>
</dbReference>
<dbReference type="PROSITE" id="PS50249">
    <property type="entry name" value="MPN"/>
    <property type="match status" value="1"/>
</dbReference>
<evidence type="ECO:0000313" key="7">
    <source>
        <dbReference type="EMBL" id="ESM36895.1"/>
    </source>
</evidence>
<evidence type="ECO:0000256" key="3">
    <source>
        <dbReference type="ARBA" id="ARBA00022801"/>
    </source>
</evidence>
<evidence type="ECO:0000313" key="8">
    <source>
        <dbReference type="Proteomes" id="UP000017391"/>
    </source>
</evidence>
<dbReference type="EMBL" id="AYIP01000004">
    <property type="protein sequence ID" value="ESM36895.1"/>
    <property type="molecule type" value="Genomic_DNA"/>
</dbReference>
<dbReference type="GO" id="GO:0006508">
    <property type="term" value="P:proteolysis"/>
    <property type="evidence" value="ECO:0007669"/>
    <property type="project" value="UniProtKB-KW"/>
</dbReference>
<dbReference type="RefSeq" id="WP_023309573.1">
    <property type="nucleotide sequence ID" value="NZ_CP034336.1"/>
</dbReference>
<dbReference type="NCBIfam" id="TIGR02256">
    <property type="entry name" value="ICE_VC0181"/>
    <property type="match status" value="1"/>
</dbReference>
<sequence>MNITELVFIDDDYNHVVIMSDVVQRLYLYRQLHHASTEAGGILIGERRGKHIVITHISEPGAGDIRSRLRIERKSKHHQQKVDDLFQQSDGFLVYLGEWHTHPEDFPQPSSTDLRSWRTGLKATEPMVLLIMGRKQAWCGKKHGNVIKKLEEKNNH</sequence>
<dbReference type="Proteomes" id="UP000017391">
    <property type="component" value="Unassembled WGS sequence"/>
</dbReference>
<keyword evidence="2" id="KW-0479">Metal-binding</keyword>
<dbReference type="GO" id="GO:0008237">
    <property type="term" value="F:metallopeptidase activity"/>
    <property type="evidence" value="ECO:0007669"/>
    <property type="project" value="UniProtKB-KW"/>
</dbReference>
<gene>
    <name evidence="7" type="ORF">L402_01134</name>
</gene>
<evidence type="ECO:0000256" key="5">
    <source>
        <dbReference type="ARBA" id="ARBA00023049"/>
    </source>
</evidence>
<evidence type="ECO:0000259" key="6">
    <source>
        <dbReference type="PROSITE" id="PS50249"/>
    </source>
</evidence>
<evidence type="ECO:0000256" key="4">
    <source>
        <dbReference type="ARBA" id="ARBA00022833"/>
    </source>
</evidence>
<feature type="domain" description="MPN" evidence="6">
    <location>
        <begin position="16"/>
        <end position="155"/>
    </location>
</feature>
<evidence type="ECO:0000256" key="2">
    <source>
        <dbReference type="ARBA" id="ARBA00022723"/>
    </source>
</evidence>
<protein>
    <recommendedName>
        <fullName evidence="6">MPN domain-containing protein</fullName>
    </recommendedName>
</protein>